<name>A0A6J5KLR9_9CAUD</name>
<proteinExistence type="predicted"/>
<accession>A0A6J5KLR9</accession>
<dbReference type="EMBL" id="LR796152">
    <property type="protein sequence ID" value="CAB4122233.1"/>
    <property type="molecule type" value="Genomic_DNA"/>
</dbReference>
<organism evidence="1">
    <name type="scientific">uncultured Caudovirales phage</name>
    <dbReference type="NCBI Taxonomy" id="2100421"/>
    <lineage>
        <taxon>Viruses</taxon>
        <taxon>Duplodnaviria</taxon>
        <taxon>Heunggongvirae</taxon>
        <taxon>Uroviricota</taxon>
        <taxon>Caudoviricetes</taxon>
        <taxon>Peduoviridae</taxon>
        <taxon>Maltschvirus</taxon>
        <taxon>Maltschvirus maltsch</taxon>
    </lineage>
</organism>
<gene>
    <name evidence="1" type="ORF">UFOVP26_138</name>
</gene>
<protein>
    <submittedName>
        <fullName evidence="1">Uncharacterized protein</fullName>
    </submittedName>
</protein>
<evidence type="ECO:0000313" key="1">
    <source>
        <dbReference type="EMBL" id="CAB4122233.1"/>
    </source>
</evidence>
<reference evidence="1" key="1">
    <citation type="submission" date="2020-04" db="EMBL/GenBank/DDBJ databases">
        <authorList>
            <person name="Chiriac C."/>
            <person name="Salcher M."/>
            <person name="Ghai R."/>
            <person name="Kavagutti S V."/>
        </authorList>
    </citation>
    <scope>NUCLEOTIDE SEQUENCE</scope>
</reference>
<sequence length="63" mass="7039">MKSNRGMSISKDEALEAFSKWYESCLENGISPEEIIAEMGGMALITEENLIERIQADALIPTY</sequence>